<reference evidence="2" key="1">
    <citation type="journal article" date="2020" name="mSystems">
        <title>Genome- and Community-Level Interaction Insights into Carbon Utilization and Element Cycling Functions of Hydrothermarchaeota in Hydrothermal Sediment.</title>
        <authorList>
            <person name="Zhou Z."/>
            <person name="Liu Y."/>
            <person name="Xu W."/>
            <person name="Pan J."/>
            <person name="Luo Z.H."/>
            <person name="Li M."/>
        </authorList>
    </citation>
    <scope>NUCLEOTIDE SEQUENCE [LARGE SCALE GENOMIC DNA]</scope>
    <source>
        <strain evidence="2">HyVt-460</strain>
    </source>
</reference>
<keyword evidence="1" id="KW-0175">Coiled coil</keyword>
<evidence type="ECO:0000256" key="1">
    <source>
        <dbReference type="SAM" id="Coils"/>
    </source>
</evidence>
<sequence length="122" mass="13658">MNRETVNTRLARLEQQQRDMEKELARLRALALSAQGKVDHMGGYIKKMDRNISENEGRQKAMKVKYLIFDLVKLALPLIATQFLPDGAPSNEIVTSLLYILATVLGVDSVAKTINAIRSDSE</sequence>
<feature type="coiled-coil region" evidence="1">
    <location>
        <begin position="3"/>
        <end position="33"/>
    </location>
</feature>
<evidence type="ECO:0000313" key="2">
    <source>
        <dbReference type="EMBL" id="HHM02245.1"/>
    </source>
</evidence>
<proteinExistence type="predicted"/>
<comment type="caution">
    <text evidence="2">The sequence shown here is derived from an EMBL/GenBank/DDBJ whole genome shotgun (WGS) entry which is preliminary data.</text>
</comment>
<protein>
    <submittedName>
        <fullName evidence="2">Uncharacterized protein</fullName>
    </submittedName>
</protein>
<organism evidence="2">
    <name type="scientific">Caldithrix abyssi</name>
    <dbReference type="NCBI Taxonomy" id="187145"/>
    <lineage>
        <taxon>Bacteria</taxon>
        <taxon>Pseudomonadati</taxon>
        <taxon>Calditrichota</taxon>
        <taxon>Calditrichia</taxon>
        <taxon>Calditrichales</taxon>
        <taxon>Calditrichaceae</taxon>
        <taxon>Caldithrix</taxon>
    </lineage>
</organism>
<gene>
    <name evidence="2" type="ORF">ENJ15_04475</name>
</gene>
<dbReference type="AlphaFoldDB" id="A0A7V5VEY7"/>
<name>A0A7V5VEY7_CALAY</name>
<accession>A0A7V5VEY7</accession>
<dbReference type="Proteomes" id="UP000885771">
    <property type="component" value="Unassembled WGS sequence"/>
</dbReference>
<dbReference type="EMBL" id="DRLI01000168">
    <property type="protein sequence ID" value="HHM02245.1"/>
    <property type="molecule type" value="Genomic_DNA"/>
</dbReference>